<dbReference type="CDD" id="cd08545">
    <property type="entry name" value="YcnI_like"/>
    <property type="match status" value="1"/>
</dbReference>
<feature type="signal peptide" evidence="3">
    <location>
        <begin position="1"/>
        <end position="24"/>
    </location>
</feature>
<keyword evidence="3" id="KW-0732">Signal</keyword>
<feature type="domain" description="YncI copper-binding" evidence="4">
    <location>
        <begin position="25"/>
        <end position="141"/>
    </location>
</feature>
<dbReference type="RefSeq" id="WP_120751248.1">
    <property type="nucleotide sequence ID" value="NZ_RBAH01000034.1"/>
</dbReference>
<feature type="chain" id="PRO_5017363807" evidence="3">
    <location>
        <begin position="25"/>
        <end position="206"/>
    </location>
</feature>
<protein>
    <submittedName>
        <fullName evidence="5">DUF1775 domain-containing protein</fullName>
    </submittedName>
</protein>
<evidence type="ECO:0000313" key="6">
    <source>
        <dbReference type="Proteomes" id="UP000282311"/>
    </source>
</evidence>
<keyword evidence="2" id="KW-0812">Transmembrane</keyword>
<dbReference type="AlphaFoldDB" id="A0A3B0B2I0"/>
<dbReference type="InterPro" id="IPR012533">
    <property type="entry name" value="YcnI-copper_dom"/>
</dbReference>
<keyword evidence="2" id="KW-0472">Membrane</keyword>
<dbReference type="Gene3D" id="2.60.40.2230">
    <property type="entry name" value="Uncharacterised protein YcnI-like PF07987, DUF1775"/>
    <property type="match status" value="1"/>
</dbReference>
<evidence type="ECO:0000256" key="2">
    <source>
        <dbReference type="SAM" id="Phobius"/>
    </source>
</evidence>
<dbReference type="InterPro" id="IPR038507">
    <property type="entry name" value="YcnI-like_sf"/>
</dbReference>
<dbReference type="OrthoDB" id="69896at2"/>
<feature type="transmembrane region" description="Helical" evidence="2">
    <location>
        <begin position="183"/>
        <end position="202"/>
    </location>
</feature>
<evidence type="ECO:0000256" key="1">
    <source>
        <dbReference type="SAM" id="MobiDB-lite"/>
    </source>
</evidence>
<dbReference type="EMBL" id="RBAH01000034">
    <property type="protein sequence ID" value="RKN66121.1"/>
    <property type="molecule type" value="Genomic_DNA"/>
</dbReference>
<evidence type="ECO:0000313" key="5">
    <source>
        <dbReference type="EMBL" id="RKN66121.1"/>
    </source>
</evidence>
<feature type="region of interest" description="Disordered" evidence="1">
    <location>
        <begin position="153"/>
        <end position="173"/>
    </location>
</feature>
<keyword evidence="6" id="KW-1185">Reference proteome</keyword>
<reference evidence="5 6" key="1">
    <citation type="journal article" date="2007" name="Int. J. Syst. Evol. Microbiol.">
        <title>Paenibacillus ginsengarvi sp. nov., isolated from soil from ginseng cultivation.</title>
        <authorList>
            <person name="Yoon M.H."/>
            <person name="Ten L.N."/>
            <person name="Im W.T."/>
        </authorList>
    </citation>
    <scope>NUCLEOTIDE SEQUENCE [LARGE SCALE GENOMIC DNA]</scope>
    <source>
        <strain evidence="5 6">KCTC 13059</strain>
    </source>
</reference>
<sequence length="206" mass="21651">MKKTGTLLAICLIAMMMFAGIASAHVTVLPNETSQGKYEVFTLRVPTEKEIATVKVEVKFPAGVTVSRFEPKFGWKYDVTKDGSGKITSVIWTATGEGFGATEFGEFKMSGKVENDAKDLLWKAYQTYKDGSVVEWVGAEGSDKPASVTKVKAAAAGADSHGHDTGASAPAEAAASGESKTPLYLSIAAVVLGALALLVSLLKKAK</sequence>
<accession>A0A3B0B2I0</accession>
<comment type="caution">
    <text evidence="5">The sequence shown here is derived from an EMBL/GenBank/DDBJ whole genome shotgun (WGS) entry which is preliminary data.</text>
</comment>
<proteinExistence type="predicted"/>
<name>A0A3B0B2I0_9BACL</name>
<keyword evidence="2" id="KW-1133">Transmembrane helix</keyword>
<gene>
    <name evidence="5" type="ORF">D7M11_31465</name>
</gene>
<evidence type="ECO:0000259" key="4">
    <source>
        <dbReference type="Pfam" id="PF07987"/>
    </source>
</evidence>
<evidence type="ECO:0000256" key="3">
    <source>
        <dbReference type="SAM" id="SignalP"/>
    </source>
</evidence>
<dbReference type="Proteomes" id="UP000282311">
    <property type="component" value="Unassembled WGS sequence"/>
</dbReference>
<dbReference type="Pfam" id="PF07987">
    <property type="entry name" value="DUF1775"/>
    <property type="match status" value="1"/>
</dbReference>
<organism evidence="5 6">
    <name type="scientific">Paenibacillus ginsengarvi</name>
    <dbReference type="NCBI Taxonomy" id="400777"/>
    <lineage>
        <taxon>Bacteria</taxon>
        <taxon>Bacillati</taxon>
        <taxon>Bacillota</taxon>
        <taxon>Bacilli</taxon>
        <taxon>Bacillales</taxon>
        <taxon>Paenibacillaceae</taxon>
        <taxon>Paenibacillus</taxon>
    </lineage>
</organism>